<protein>
    <submittedName>
        <fullName evidence="2">Uncharacterized protein</fullName>
    </submittedName>
</protein>
<name>A0A9Q8PK65_PASFU</name>
<feature type="region of interest" description="Disordered" evidence="1">
    <location>
        <begin position="1"/>
        <end position="63"/>
    </location>
</feature>
<evidence type="ECO:0000313" key="3">
    <source>
        <dbReference type="Proteomes" id="UP000756132"/>
    </source>
</evidence>
<proteinExistence type="predicted"/>
<dbReference type="RefSeq" id="XP_047768307.1">
    <property type="nucleotide sequence ID" value="XM_047912382.1"/>
</dbReference>
<dbReference type="AlphaFoldDB" id="A0A9Q8PK65"/>
<organism evidence="2 3">
    <name type="scientific">Passalora fulva</name>
    <name type="common">Tomato leaf mold</name>
    <name type="synonym">Cladosporium fulvum</name>
    <dbReference type="NCBI Taxonomy" id="5499"/>
    <lineage>
        <taxon>Eukaryota</taxon>
        <taxon>Fungi</taxon>
        <taxon>Dikarya</taxon>
        <taxon>Ascomycota</taxon>
        <taxon>Pezizomycotina</taxon>
        <taxon>Dothideomycetes</taxon>
        <taxon>Dothideomycetidae</taxon>
        <taxon>Mycosphaerellales</taxon>
        <taxon>Mycosphaerellaceae</taxon>
        <taxon>Fulvia</taxon>
    </lineage>
</organism>
<accession>A0A9Q8PK65</accession>
<dbReference type="Proteomes" id="UP000756132">
    <property type="component" value="Chromosome 11"/>
</dbReference>
<dbReference type="GeneID" id="71993112"/>
<keyword evidence="3" id="KW-1185">Reference proteome</keyword>
<sequence>MQMASRTCIRSSAFPSRPVHRHNSATRHFSVSSLLRAQEEKPRRGLSKATGPRDIAKLQQQADAIERQREKDYAKLWTAIRASDSGRSDDGRARATTKRLQAEMAYLHASQRFEQAAMA</sequence>
<dbReference type="KEGG" id="ffu:CLAFUR5_13234"/>
<feature type="compositionally biased region" description="Polar residues" evidence="1">
    <location>
        <begin position="1"/>
        <end position="14"/>
    </location>
</feature>
<gene>
    <name evidence="2" type="ORF">CLAFUR5_13234</name>
</gene>
<evidence type="ECO:0000313" key="2">
    <source>
        <dbReference type="EMBL" id="UJO23941.1"/>
    </source>
</evidence>
<dbReference type="EMBL" id="CP090173">
    <property type="protein sequence ID" value="UJO23941.1"/>
    <property type="molecule type" value="Genomic_DNA"/>
</dbReference>
<reference evidence="2" key="1">
    <citation type="submission" date="2021-12" db="EMBL/GenBank/DDBJ databases">
        <authorList>
            <person name="Zaccaron A."/>
            <person name="Stergiopoulos I."/>
        </authorList>
    </citation>
    <scope>NUCLEOTIDE SEQUENCE</scope>
    <source>
        <strain evidence="2">Race5_Kim</strain>
    </source>
</reference>
<feature type="compositionally biased region" description="Polar residues" evidence="1">
    <location>
        <begin position="26"/>
        <end position="35"/>
    </location>
</feature>
<evidence type="ECO:0000256" key="1">
    <source>
        <dbReference type="SAM" id="MobiDB-lite"/>
    </source>
</evidence>
<reference evidence="2" key="2">
    <citation type="journal article" date="2022" name="Microb. Genom.">
        <title>A chromosome-scale genome assembly of the tomato pathogen Cladosporium fulvum reveals a compartmentalized genome architecture and the presence of a dispensable chromosome.</title>
        <authorList>
            <person name="Zaccaron A.Z."/>
            <person name="Chen L.H."/>
            <person name="Samaras A."/>
            <person name="Stergiopoulos I."/>
        </authorList>
    </citation>
    <scope>NUCLEOTIDE SEQUENCE</scope>
    <source>
        <strain evidence="2">Race5_Kim</strain>
    </source>
</reference>